<dbReference type="Pfam" id="PF10536">
    <property type="entry name" value="PMD"/>
    <property type="match status" value="1"/>
</dbReference>
<dbReference type="InterPro" id="IPR044824">
    <property type="entry name" value="MAIN-like"/>
</dbReference>
<proteinExistence type="predicted"/>
<organism evidence="2">
    <name type="scientific">Oryza punctata</name>
    <name type="common">Red rice</name>
    <dbReference type="NCBI Taxonomy" id="4537"/>
    <lineage>
        <taxon>Eukaryota</taxon>
        <taxon>Viridiplantae</taxon>
        <taxon>Streptophyta</taxon>
        <taxon>Embryophyta</taxon>
        <taxon>Tracheophyta</taxon>
        <taxon>Spermatophyta</taxon>
        <taxon>Magnoliopsida</taxon>
        <taxon>Liliopsida</taxon>
        <taxon>Poales</taxon>
        <taxon>Poaceae</taxon>
        <taxon>BOP clade</taxon>
        <taxon>Oryzoideae</taxon>
        <taxon>Oryzeae</taxon>
        <taxon>Oryzinae</taxon>
        <taxon>Oryza</taxon>
    </lineage>
</organism>
<dbReference type="Gramene" id="OPUNC03G32180.2">
    <property type="protein sequence ID" value="OPUNC03G32180.2"/>
    <property type="gene ID" value="OPUNC03G32180"/>
</dbReference>
<reference evidence="2" key="1">
    <citation type="submission" date="2015-04" db="UniProtKB">
        <authorList>
            <consortium name="EnsemblPlants"/>
        </authorList>
    </citation>
    <scope>IDENTIFICATION</scope>
</reference>
<keyword evidence="3" id="KW-1185">Reference proteome</keyword>
<dbReference type="eggNOG" id="ENOG502QW7G">
    <property type="taxonomic scope" value="Eukaryota"/>
</dbReference>
<evidence type="ECO:0000313" key="2">
    <source>
        <dbReference type="EnsemblPlants" id="OPUNC03G32180.2"/>
    </source>
</evidence>
<dbReference type="EnsemblPlants" id="OPUNC03G32180.2">
    <property type="protein sequence ID" value="OPUNC03G32180.2"/>
    <property type="gene ID" value="OPUNC03G32180"/>
</dbReference>
<protein>
    <recommendedName>
        <fullName evidence="1">Aminotransferase-like plant mobile domain-containing protein</fullName>
    </recommendedName>
</protein>
<dbReference type="InterPro" id="IPR019557">
    <property type="entry name" value="AminoTfrase-like_pln_mobile"/>
</dbReference>
<sequence>MEQNLDPGPVDKSVLVQQELHKSEAISVGKAYKPVRFVEHGTKLIQWEVRHEGMLAILDFTWYSSDRTNRLSLGQLFLELLGQEFQQIKGGSINIAWLLETFKNLPEGASQSTYWEDTWHFSVILMPRERWLGELLFLLTSTENLGRPAEGQGAKANCCAFLTLLQNKTLHNYQPLGCRWNVPFKNRENVRSMDHEFYRHGLDTLSDYQITWDPYTPSLIVGLPALCTFGSAVWRSGTPLICFQIVEMYVPDRVLLQFGMIQHIPDPIESVERVTMQGKAYEDWATYHDKYIKQWDTRLSMVVEQQDTVQGRIRKLLSEAKRFSLTACINKPRNISSASLHTMQMVAPTVIVSESVKTATSFSCVDPVQSTVAKLEQVGDHYVEGNTILQLDKMRIIQTLDLGPPPTRYGTNDRTEDSHRQRDLLDVSMTEVNLQDIISTPVQDAMTDIMNTSVDPTDSEMKNGMLDPPVVQKLVMPT</sequence>
<dbReference type="Proteomes" id="UP000026962">
    <property type="component" value="Chromosome 3"/>
</dbReference>
<dbReference type="HOGENOM" id="CLU_614500_0_0_1"/>
<feature type="domain" description="Aminotransferase-like plant mobile" evidence="1">
    <location>
        <begin position="166"/>
        <end position="305"/>
    </location>
</feature>
<dbReference type="AlphaFoldDB" id="A0A0E0KJD2"/>
<evidence type="ECO:0000313" key="3">
    <source>
        <dbReference type="Proteomes" id="UP000026962"/>
    </source>
</evidence>
<reference evidence="2" key="2">
    <citation type="submission" date="2018-05" db="EMBL/GenBank/DDBJ databases">
        <title>OpunRS2 (Oryza punctata Reference Sequence Version 2).</title>
        <authorList>
            <person name="Zhang J."/>
            <person name="Kudrna D."/>
            <person name="Lee S."/>
            <person name="Talag J."/>
            <person name="Welchert J."/>
            <person name="Wing R.A."/>
        </authorList>
    </citation>
    <scope>NUCLEOTIDE SEQUENCE [LARGE SCALE GENOMIC DNA]</scope>
</reference>
<name>A0A0E0KJD2_ORYPU</name>
<dbReference type="PANTHER" id="PTHR46033">
    <property type="entry name" value="PROTEIN MAIN-LIKE 2"/>
    <property type="match status" value="1"/>
</dbReference>
<accession>A0A0E0KJD2</accession>
<dbReference type="PANTHER" id="PTHR46033:SF62">
    <property type="entry name" value="AMINOTRANSFERASE-LIKE PLANT MOBILE DOMAIN-CONTAINING PROTEIN"/>
    <property type="match status" value="1"/>
</dbReference>
<dbReference type="STRING" id="4537.A0A0E0KJD2"/>
<evidence type="ECO:0000259" key="1">
    <source>
        <dbReference type="Pfam" id="PF10536"/>
    </source>
</evidence>
<dbReference type="GO" id="GO:0010073">
    <property type="term" value="P:meristem maintenance"/>
    <property type="evidence" value="ECO:0007669"/>
    <property type="project" value="InterPro"/>
</dbReference>